<gene>
    <name evidence="11" type="ORF">ACFO4O_01330</name>
</gene>
<keyword evidence="5" id="KW-0574">Periplasm</keyword>
<feature type="signal peptide" evidence="9">
    <location>
        <begin position="1"/>
        <end position="19"/>
    </location>
</feature>
<keyword evidence="7 8" id="KW-0408">Iron</keyword>
<dbReference type="InterPro" id="IPR009056">
    <property type="entry name" value="Cyt_c-like_dom"/>
</dbReference>
<dbReference type="InterPro" id="IPR036909">
    <property type="entry name" value="Cyt_c-like_dom_sf"/>
</dbReference>
<evidence type="ECO:0000256" key="6">
    <source>
        <dbReference type="ARBA" id="ARBA00022982"/>
    </source>
</evidence>
<comment type="subcellular location">
    <subcellularLocation>
        <location evidence="1">Periplasm</location>
    </subcellularLocation>
</comment>
<dbReference type="InterPro" id="IPR050597">
    <property type="entry name" value="Cytochrome_c_Oxidase_Subunit"/>
</dbReference>
<dbReference type="PANTHER" id="PTHR33751">
    <property type="entry name" value="CBB3-TYPE CYTOCHROME C OXIDASE SUBUNIT FIXP"/>
    <property type="match status" value="1"/>
</dbReference>
<evidence type="ECO:0000256" key="9">
    <source>
        <dbReference type="SAM" id="SignalP"/>
    </source>
</evidence>
<dbReference type="SUPFAM" id="SSF46626">
    <property type="entry name" value="Cytochrome c"/>
    <property type="match status" value="2"/>
</dbReference>
<dbReference type="PRINTS" id="PR00605">
    <property type="entry name" value="CYTCHROMECIC"/>
</dbReference>
<proteinExistence type="predicted"/>
<evidence type="ECO:0000256" key="7">
    <source>
        <dbReference type="ARBA" id="ARBA00023004"/>
    </source>
</evidence>
<organism evidence="11 12">
    <name type="scientific">Glaciecola siphonariae</name>
    <dbReference type="NCBI Taxonomy" id="521012"/>
    <lineage>
        <taxon>Bacteria</taxon>
        <taxon>Pseudomonadati</taxon>
        <taxon>Pseudomonadota</taxon>
        <taxon>Gammaproteobacteria</taxon>
        <taxon>Alteromonadales</taxon>
        <taxon>Alteromonadaceae</taxon>
        <taxon>Glaciecola</taxon>
    </lineage>
</organism>
<evidence type="ECO:0000256" key="5">
    <source>
        <dbReference type="ARBA" id="ARBA00022764"/>
    </source>
</evidence>
<evidence type="ECO:0000256" key="3">
    <source>
        <dbReference type="ARBA" id="ARBA00022617"/>
    </source>
</evidence>
<keyword evidence="6" id="KW-0249">Electron transport</keyword>
<evidence type="ECO:0000256" key="8">
    <source>
        <dbReference type="PROSITE-ProRule" id="PRU00433"/>
    </source>
</evidence>
<keyword evidence="9" id="KW-0732">Signal</keyword>
<dbReference type="PIRSF" id="PIRSF000005">
    <property type="entry name" value="Cytochrome_c4"/>
    <property type="match status" value="1"/>
</dbReference>
<sequence>MKNLCLLLGLILTSAAAVAIDGDPEAGKAKSITCAACHGTDGNSAIPLNPKIAGQHAGYIYKQLKEFKLAGQTGGKEGRNNAVMNGMAAPLSDQDMKDLAVYFAGQELKIGTAPEDVIAAGEALYRGGDADRGITACIACHSADGKGMNLAGFPVLSGQHAQYTKTQLEMFRSGARNNDLNGMMRDIASRLTDEDIEILSAYLEGLY</sequence>
<evidence type="ECO:0000313" key="12">
    <source>
        <dbReference type="Proteomes" id="UP001595897"/>
    </source>
</evidence>
<dbReference type="RefSeq" id="WP_382405454.1">
    <property type="nucleotide sequence ID" value="NZ_JBHSGU010000001.1"/>
</dbReference>
<name>A0ABV9LS90_9ALTE</name>
<reference evidence="12" key="1">
    <citation type="journal article" date="2019" name="Int. J. Syst. Evol. Microbiol.">
        <title>The Global Catalogue of Microorganisms (GCM) 10K type strain sequencing project: providing services to taxonomists for standard genome sequencing and annotation.</title>
        <authorList>
            <consortium name="The Broad Institute Genomics Platform"/>
            <consortium name="The Broad Institute Genome Sequencing Center for Infectious Disease"/>
            <person name="Wu L."/>
            <person name="Ma J."/>
        </authorList>
    </citation>
    <scope>NUCLEOTIDE SEQUENCE [LARGE SCALE GENOMIC DNA]</scope>
    <source>
        <strain evidence="12">KACC 12507</strain>
    </source>
</reference>
<dbReference type="PANTHER" id="PTHR33751:SF9">
    <property type="entry name" value="CYTOCHROME C4"/>
    <property type="match status" value="1"/>
</dbReference>
<dbReference type="InterPro" id="IPR008168">
    <property type="entry name" value="Cyt_C_IC"/>
</dbReference>
<accession>A0ABV9LS90</accession>
<evidence type="ECO:0000313" key="11">
    <source>
        <dbReference type="EMBL" id="MFC4698803.1"/>
    </source>
</evidence>
<evidence type="ECO:0000259" key="10">
    <source>
        <dbReference type="PROSITE" id="PS51007"/>
    </source>
</evidence>
<keyword evidence="4 8" id="KW-0479">Metal-binding</keyword>
<dbReference type="EMBL" id="JBHSGU010000001">
    <property type="protein sequence ID" value="MFC4698803.1"/>
    <property type="molecule type" value="Genomic_DNA"/>
</dbReference>
<evidence type="ECO:0000256" key="1">
    <source>
        <dbReference type="ARBA" id="ARBA00004418"/>
    </source>
</evidence>
<dbReference type="InterPro" id="IPR024167">
    <property type="entry name" value="Cytochrome_c4-like"/>
</dbReference>
<feature type="domain" description="Cytochrome c" evidence="10">
    <location>
        <begin position="22"/>
        <end position="107"/>
    </location>
</feature>
<keyword evidence="2" id="KW-0813">Transport</keyword>
<evidence type="ECO:0000256" key="2">
    <source>
        <dbReference type="ARBA" id="ARBA00022448"/>
    </source>
</evidence>
<protein>
    <submittedName>
        <fullName evidence="11">C-type cytochrome</fullName>
    </submittedName>
</protein>
<dbReference type="PROSITE" id="PS51007">
    <property type="entry name" value="CYTC"/>
    <property type="match status" value="2"/>
</dbReference>
<keyword evidence="3 8" id="KW-0349">Heme</keyword>
<feature type="chain" id="PRO_5046713514" evidence="9">
    <location>
        <begin position="20"/>
        <end position="207"/>
    </location>
</feature>
<dbReference type="Proteomes" id="UP001595897">
    <property type="component" value="Unassembled WGS sequence"/>
</dbReference>
<feature type="domain" description="Cytochrome c" evidence="10">
    <location>
        <begin position="116"/>
        <end position="207"/>
    </location>
</feature>
<dbReference type="Gene3D" id="1.10.760.10">
    <property type="entry name" value="Cytochrome c-like domain"/>
    <property type="match status" value="2"/>
</dbReference>
<dbReference type="Pfam" id="PF00034">
    <property type="entry name" value="Cytochrom_C"/>
    <property type="match status" value="2"/>
</dbReference>
<comment type="caution">
    <text evidence="11">The sequence shown here is derived from an EMBL/GenBank/DDBJ whole genome shotgun (WGS) entry which is preliminary data.</text>
</comment>
<keyword evidence="12" id="KW-1185">Reference proteome</keyword>
<evidence type="ECO:0000256" key="4">
    <source>
        <dbReference type="ARBA" id="ARBA00022723"/>
    </source>
</evidence>